<dbReference type="EMBL" id="JROU02000166">
    <property type="protein sequence ID" value="OEH80206.1"/>
    <property type="molecule type" value="Genomic_DNA"/>
</dbReference>
<name>A0A1D3D9S5_9EIME</name>
<evidence type="ECO:0000313" key="2">
    <source>
        <dbReference type="EMBL" id="OEH80206.1"/>
    </source>
</evidence>
<gene>
    <name evidence="2" type="ORF">cyc_08933</name>
</gene>
<dbReference type="VEuPathDB" id="ToxoDB:cyc_08933"/>
<dbReference type="InParanoid" id="A0A1D3D9S5"/>
<reference evidence="2 3" key="1">
    <citation type="journal article" date="2016" name="BMC Genomics">
        <title>Comparative genomics reveals Cyclospora cayetanensis possesses coccidia-like metabolism and invasion components but unique surface antigens.</title>
        <authorList>
            <person name="Liu S."/>
            <person name="Wang L."/>
            <person name="Zheng H."/>
            <person name="Xu Z."/>
            <person name="Roellig D.M."/>
            <person name="Li N."/>
            <person name="Frace M.A."/>
            <person name="Tang K."/>
            <person name="Arrowood M.J."/>
            <person name="Moss D.M."/>
            <person name="Zhang L."/>
            <person name="Feng Y."/>
            <person name="Xiao L."/>
        </authorList>
    </citation>
    <scope>NUCLEOTIDE SEQUENCE [LARGE SCALE GENOMIC DNA]</scope>
    <source>
        <strain evidence="2 3">CHN_HEN01</strain>
    </source>
</reference>
<evidence type="ECO:0000313" key="3">
    <source>
        <dbReference type="Proteomes" id="UP000095192"/>
    </source>
</evidence>
<comment type="caution">
    <text evidence="2">The sequence shown here is derived from an EMBL/GenBank/DDBJ whole genome shotgun (WGS) entry which is preliminary data.</text>
</comment>
<organism evidence="2 3">
    <name type="scientific">Cyclospora cayetanensis</name>
    <dbReference type="NCBI Taxonomy" id="88456"/>
    <lineage>
        <taxon>Eukaryota</taxon>
        <taxon>Sar</taxon>
        <taxon>Alveolata</taxon>
        <taxon>Apicomplexa</taxon>
        <taxon>Conoidasida</taxon>
        <taxon>Coccidia</taxon>
        <taxon>Eucoccidiorida</taxon>
        <taxon>Eimeriorina</taxon>
        <taxon>Eimeriidae</taxon>
        <taxon>Cyclospora</taxon>
    </lineage>
</organism>
<accession>A0A1D3D9S5</accession>
<feature type="non-terminal residue" evidence="2">
    <location>
        <position position="175"/>
    </location>
</feature>
<dbReference type="VEuPathDB" id="ToxoDB:LOC34617904"/>
<sequence>MEGDPEFLSHLEQLGSEYKRLKEQRAAAQELAEALEARNSQLVKAHDELAGQRMELLAENTTLIEKLQMTSQEKAALQQQLTQQQEHIQTLQQQLSRQQAAVADAAAQHEAEVCRLQHDSDKAAAAAAAAEKELKKTQHAAAAYKTEAEDLHKQLMDTNNKLKQAIKNACSLSRF</sequence>
<proteinExistence type="predicted"/>
<keyword evidence="3" id="KW-1185">Reference proteome</keyword>
<feature type="coiled-coil region" evidence="1">
    <location>
        <begin position="11"/>
        <end position="168"/>
    </location>
</feature>
<protein>
    <submittedName>
        <fullName evidence="2">Plectin</fullName>
    </submittedName>
</protein>
<keyword evidence="1" id="KW-0175">Coiled coil</keyword>
<dbReference type="AlphaFoldDB" id="A0A1D3D9S5"/>
<dbReference type="Proteomes" id="UP000095192">
    <property type="component" value="Unassembled WGS sequence"/>
</dbReference>
<evidence type="ECO:0000256" key="1">
    <source>
        <dbReference type="SAM" id="Coils"/>
    </source>
</evidence>